<dbReference type="AlphaFoldDB" id="A0A9W9BNE0"/>
<proteinExistence type="predicted"/>
<dbReference type="EMBL" id="JAPEUR010000163">
    <property type="protein sequence ID" value="KAJ4317283.1"/>
    <property type="molecule type" value="Genomic_DNA"/>
</dbReference>
<reference evidence="1" key="1">
    <citation type="submission" date="2022-10" db="EMBL/GenBank/DDBJ databases">
        <title>Tapping the CABI collections for fungal endophytes: first genome assemblies for Collariella, Neodidymelliopsis, Ascochyta clinopodiicola, Didymella pomorum, Didymosphaeria variabile, Neocosmospora piperis and Neocucurbitaria cava.</title>
        <authorList>
            <person name="Hill R."/>
        </authorList>
    </citation>
    <scope>NUCLEOTIDE SEQUENCE</scope>
    <source>
        <strain evidence="1">IMI 366586</strain>
    </source>
</reference>
<dbReference type="Proteomes" id="UP001140502">
    <property type="component" value="Unassembled WGS sequence"/>
</dbReference>
<evidence type="ECO:0000313" key="1">
    <source>
        <dbReference type="EMBL" id="KAJ4317283.1"/>
    </source>
</evidence>
<name>A0A9W9BNE0_9HYPO</name>
<sequence length="223" mass="25342">MFVPDNIFENGVGLFWRITETRPYMRARYQLVDTLLLFFGAAGGCIDAVQTSLDHLLDMLQLCRSDNMGVRDVIPALFIRLNRDQEAYDFVKCYATTRDMSDYDCDDMDLPFLDVKDADILEPPVKTWTGSRSLQMSHVVAMTLIKVRILFDLQSALNTTKAFQGPVPEEIIGLIREQFVGSIVQSRPEMLKGGAEEIARRVETIKTQVTDLYGSVNKHNPHF</sequence>
<gene>
    <name evidence="1" type="ORF">N0V84_007419</name>
</gene>
<keyword evidence="2" id="KW-1185">Reference proteome</keyword>
<protein>
    <submittedName>
        <fullName evidence="1">Uncharacterized protein</fullName>
    </submittedName>
</protein>
<dbReference type="OrthoDB" id="5952526at2759"/>
<organism evidence="1 2">
    <name type="scientific">Fusarium piperis</name>
    <dbReference type="NCBI Taxonomy" id="1435070"/>
    <lineage>
        <taxon>Eukaryota</taxon>
        <taxon>Fungi</taxon>
        <taxon>Dikarya</taxon>
        <taxon>Ascomycota</taxon>
        <taxon>Pezizomycotina</taxon>
        <taxon>Sordariomycetes</taxon>
        <taxon>Hypocreomycetidae</taxon>
        <taxon>Hypocreales</taxon>
        <taxon>Nectriaceae</taxon>
        <taxon>Fusarium</taxon>
        <taxon>Fusarium solani species complex</taxon>
    </lineage>
</organism>
<evidence type="ECO:0000313" key="2">
    <source>
        <dbReference type="Proteomes" id="UP001140502"/>
    </source>
</evidence>
<comment type="caution">
    <text evidence="1">The sequence shown here is derived from an EMBL/GenBank/DDBJ whole genome shotgun (WGS) entry which is preliminary data.</text>
</comment>
<accession>A0A9W9BNE0</accession>